<gene>
    <name evidence="2" type="ORF">Fcan01_11301</name>
</gene>
<reference evidence="2 3" key="1">
    <citation type="submission" date="2015-12" db="EMBL/GenBank/DDBJ databases">
        <title>The genome of Folsomia candida.</title>
        <authorList>
            <person name="Faddeeva A."/>
            <person name="Derks M.F."/>
            <person name="Anvar Y."/>
            <person name="Smit S."/>
            <person name="Van Straalen N."/>
            <person name="Roelofs D."/>
        </authorList>
    </citation>
    <scope>NUCLEOTIDE SEQUENCE [LARGE SCALE GENOMIC DNA]</scope>
    <source>
        <strain evidence="2 3">VU population</strain>
        <tissue evidence="2">Whole body</tissue>
    </source>
</reference>
<evidence type="ECO:0000313" key="3">
    <source>
        <dbReference type="Proteomes" id="UP000198287"/>
    </source>
</evidence>
<keyword evidence="3" id="KW-1185">Reference proteome</keyword>
<dbReference type="Proteomes" id="UP000198287">
    <property type="component" value="Unassembled WGS sequence"/>
</dbReference>
<accession>A0A226ECY7</accession>
<comment type="caution">
    <text evidence="2">The sequence shown here is derived from an EMBL/GenBank/DDBJ whole genome shotgun (WGS) entry which is preliminary data.</text>
</comment>
<evidence type="ECO:0000313" key="2">
    <source>
        <dbReference type="EMBL" id="OXA54641.1"/>
    </source>
</evidence>
<evidence type="ECO:0000256" key="1">
    <source>
        <dbReference type="SAM" id="MobiDB-lite"/>
    </source>
</evidence>
<evidence type="ECO:0008006" key="4">
    <source>
        <dbReference type="Google" id="ProtNLM"/>
    </source>
</evidence>
<feature type="compositionally biased region" description="Acidic residues" evidence="1">
    <location>
        <begin position="149"/>
        <end position="158"/>
    </location>
</feature>
<proteinExistence type="predicted"/>
<dbReference type="EMBL" id="LNIX01000005">
    <property type="protein sequence ID" value="OXA54641.1"/>
    <property type="molecule type" value="Genomic_DNA"/>
</dbReference>
<feature type="region of interest" description="Disordered" evidence="1">
    <location>
        <begin position="142"/>
        <end position="165"/>
    </location>
</feature>
<organism evidence="2 3">
    <name type="scientific">Folsomia candida</name>
    <name type="common">Springtail</name>
    <dbReference type="NCBI Taxonomy" id="158441"/>
    <lineage>
        <taxon>Eukaryota</taxon>
        <taxon>Metazoa</taxon>
        <taxon>Ecdysozoa</taxon>
        <taxon>Arthropoda</taxon>
        <taxon>Hexapoda</taxon>
        <taxon>Collembola</taxon>
        <taxon>Entomobryomorpha</taxon>
        <taxon>Isotomoidea</taxon>
        <taxon>Isotomidae</taxon>
        <taxon>Proisotominae</taxon>
        <taxon>Folsomia</taxon>
    </lineage>
</organism>
<name>A0A226ECY7_FOLCA</name>
<dbReference type="AlphaFoldDB" id="A0A226ECY7"/>
<dbReference type="OMA" id="CAHISSC"/>
<sequence>MLTRRIIWQTVDAEELVDFPRLSMDDLREIKLGSYQINLAPSYTAEHLFSDGKYKLSYHKEKKFRNILHVRLQSRQRYSPFDEGSESITGWYCTCPCGARNVGACAHISSCIWYLGYARHLDAVRYPAQDLFRNVLDARDVPSGSDGNDGSDEDEECSEGVSSSSSVPFISKMSICGCRNQ</sequence>
<protein>
    <recommendedName>
        <fullName evidence="4">SWIM-type domain-containing protein</fullName>
    </recommendedName>
</protein>
<dbReference type="OrthoDB" id="6765180at2759"/>